<dbReference type="GO" id="GO:0016491">
    <property type="term" value="F:oxidoreductase activity"/>
    <property type="evidence" value="ECO:0007669"/>
    <property type="project" value="UniProtKB-KW"/>
</dbReference>
<evidence type="ECO:0000313" key="2">
    <source>
        <dbReference type="EMBL" id="CAA9412499.1"/>
    </source>
</evidence>
<name>A0A6J4PCZ7_9ACTN</name>
<proteinExistence type="predicted"/>
<feature type="non-terminal residue" evidence="2">
    <location>
        <position position="333"/>
    </location>
</feature>
<feature type="non-terminal residue" evidence="2">
    <location>
        <position position="1"/>
    </location>
</feature>
<feature type="region of interest" description="Disordered" evidence="1">
    <location>
        <begin position="200"/>
        <end position="220"/>
    </location>
</feature>
<dbReference type="AlphaFoldDB" id="A0A6J4PCZ7"/>
<gene>
    <name evidence="2" type="ORF">AVDCRST_MAG55-1405</name>
</gene>
<accession>A0A6J4PCZ7</accession>
<organism evidence="2">
    <name type="scientific">uncultured Rubrobacteraceae bacterium</name>
    <dbReference type="NCBI Taxonomy" id="349277"/>
    <lineage>
        <taxon>Bacteria</taxon>
        <taxon>Bacillati</taxon>
        <taxon>Actinomycetota</taxon>
        <taxon>Rubrobacteria</taxon>
        <taxon>Rubrobacterales</taxon>
        <taxon>Rubrobacteraceae</taxon>
        <taxon>environmental samples</taxon>
    </lineage>
</organism>
<protein>
    <submittedName>
        <fullName evidence="2">NADH-ubiquinone oxidoreductase chain H</fullName>
        <ecNumber evidence="2">1.6.5.3</ecNumber>
    </submittedName>
</protein>
<evidence type="ECO:0000256" key="1">
    <source>
        <dbReference type="SAM" id="MobiDB-lite"/>
    </source>
</evidence>
<feature type="region of interest" description="Disordered" evidence="1">
    <location>
        <begin position="57"/>
        <end position="91"/>
    </location>
</feature>
<dbReference type="EC" id="1.6.5.3" evidence="2"/>
<keyword evidence="2" id="KW-0830">Ubiquinone</keyword>
<sequence length="333" mass="35560">GHPQPRSRKAFPLVRRHTVLGPEPGRHPHLRGAQGGRLHTAALRAQPGRAARAAAAGGGRRQAVHQGERLAPQGGPLDLSRGPHSHVHPGGGRLARRAFCAEVCGRGPQRGDRVLYSPDVHRGAGSDHGGLRQPVHLLALGRHEGCCADDLLRGAADPEPARGHHALREPLARGRGQRPGRRVLALVLPAAVADVRHLLHRGGGGGQEGAVRPAGGRERDRRRVHGRVLGDDVGPDPGLRVRLDGPRVGDHRHAVFGGLAAPRRVLGPRKLQLDLVRPQDGAPRLYLPVDPVEPPAPQDGPAHGFRLEDTRAGLPRLAVRHRRRHAPAPFGVL</sequence>
<reference evidence="2" key="1">
    <citation type="submission" date="2020-02" db="EMBL/GenBank/DDBJ databases">
        <authorList>
            <person name="Meier V. D."/>
        </authorList>
    </citation>
    <scope>NUCLEOTIDE SEQUENCE</scope>
    <source>
        <strain evidence="2">AVDCRST_MAG55</strain>
    </source>
</reference>
<dbReference type="EMBL" id="CADCUZ010000058">
    <property type="protein sequence ID" value="CAA9412499.1"/>
    <property type="molecule type" value="Genomic_DNA"/>
</dbReference>
<keyword evidence="2" id="KW-0560">Oxidoreductase</keyword>